<feature type="domain" description="RNA polymerase sigma factor 70 region 4 type 2" evidence="7">
    <location>
        <begin position="108"/>
        <end position="156"/>
    </location>
</feature>
<evidence type="ECO:0000256" key="4">
    <source>
        <dbReference type="ARBA" id="ARBA00023125"/>
    </source>
</evidence>
<organism evidence="8 9">
    <name type="scientific">Roseivirga pacifica</name>
    <dbReference type="NCBI Taxonomy" id="1267423"/>
    <lineage>
        <taxon>Bacteria</taxon>
        <taxon>Pseudomonadati</taxon>
        <taxon>Bacteroidota</taxon>
        <taxon>Cytophagia</taxon>
        <taxon>Cytophagales</taxon>
        <taxon>Roseivirgaceae</taxon>
        <taxon>Roseivirga</taxon>
    </lineage>
</organism>
<reference evidence="9" key="1">
    <citation type="submission" date="2016-10" db="EMBL/GenBank/DDBJ databases">
        <authorList>
            <person name="Varghese N."/>
            <person name="Submissions S."/>
        </authorList>
    </citation>
    <scope>NUCLEOTIDE SEQUENCE [LARGE SCALE GENOMIC DNA]</scope>
    <source>
        <strain evidence="9">CGMCC 1.12402</strain>
    </source>
</reference>
<dbReference type="GeneID" id="99988058"/>
<dbReference type="AlphaFoldDB" id="A0A1I0RBA1"/>
<dbReference type="STRING" id="1267423.SAMN05216290_3382"/>
<gene>
    <name evidence="8" type="ORF">SAMN05216290_3382</name>
</gene>
<dbReference type="NCBIfam" id="TIGR02937">
    <property type="entry name" value="sigma70-ECF"/>
    <property type="match status" value="1"/>
</dbReference>
<keyword evidence="3" id="KW-0731">Sigma factor</keyword>
<dbReference type="InterPro" id="IPR013324">
    <property type="entry name" value="RNA_pol_sigma_r3/r4-like"/>
</dbReference>
<evidence type="ECO:0000256" key="5">
    <source>
        <dbReference type="ARBA" id="ARBA00023163"/>
    </source>
</evidence>
<dbReference type="Proteomes" id="UP000199437">
    <property type="component" value="Unassembled WGS sequence"/>
</dbReference>
<dbReference type="RefSeq" id="WP_090260052.1">
    <property type="nucleotide sequence ID" value="NZ_FOIR01000003.1"/>
</dbReference>
<accession>A0A1I0RBA1</accession>
<evidence type="ECO:0000259" key="6">
    <source>
        <dbReference type="Pfam" id="PF04542"/>
    </source>
</evidence>
<dbReference type="GO" id="GO:0003677">
    <property type="term" value="F:DNA binding"/>
    <property type="evidence" value="ECO:0007669"/>
    <property type="project" value="UniProtKB-KW"/>
</dbReference>
<dbReference type="InterPro" id="IPR039425">
    <property type="entry name" value="RNA_pol_sigma-70-like"/>
</dbReference>
<feature type="domain" description="RNA polymerase sigma-70 region 2" evidence="6">
    <location>
        <begin position="14"/>
        <end position="75"/>
    </location>
</feature>
<name>A0A1I0RBA1_9BACT</name>
<dbReference type="InterPro" id="IPR007627">
    <property type="entry name" value="RNA_pol_sigma70_r2"/>
</dbReference>
<dbReference type="EMBL" id="FOIR01000003">
    <property type="protein sequence ID" value="SEW38112.1"/>
    <property type="molecule type" value="Genomic_DNA"/>
</dbReference>
<comment type="similarity">
    <text evidence="1">Belongs to the sigma-70 factor family. ECF subfamily.</text>
</comment>
<keyword evidence="9" id="KW-1185">Reference proteome</keyword>
<dbReference type="InterPro" id="IPR014284">
    <property type="entry name" value="RNA_pol_sigma-70_dom"/>
</dbReference>
<dbReference type="SUPFAM" id="SSF88659">
    <property type="entry name" value="Sigma3 and sigma4 domains of RNA polymerase sigma factors"/>
    <property type="match status" value="1"/>
</dbReference>
<dbReference type="Gene3D" id="1.10.10.10">
    <property type="entry name" value="Winged helix-like DNA-binding domain superfamily/Winged helix DNA-binding domain"/>
    <property type="match status" value="1"/>
</dbReference>
<dbReference type="PANTHER" id="PTHR43133:SF8">
    <property type="entry name" value="RNA POLYMERASE SIGMA FACTOR HI_1459-RELATED"/>
    <property type="match status" value="1"/>
</dbReference>
<keyword evidence="5" id="KW-0804">Transcription</keyword>
<dbReference type="Pfam" id="PF04542">
    <property type="entry name" value="Sigma70_r2"/>
    <property type="match status" value="1"/>
</dbReference>
<dbReference type="SUPFAM" id="SSF88946">
    <property type="entry name" value="Sigma2 domain of RNA polymerase sigma factors"/>
    <property type="match status" value="1"/>
</dbReference>
<dbReference type="Pfam" id="PF08281">
    <property type="entry name" value="Sigma70_r4_2"/>
    <property type="match status" value="1"/>
</dbReference>
<evidence type="ECO:0000256" key="1">
    <source>
        <dbReference type="ARBA" id="ARBA00010641"/>
    </source>
</evidence>
<evidence type="ECO:0000259" key="7">
    <source>
        <dbReference type="Pfam" id="PF08281"/>
    </source>
</evidence>
<protein>
    <submittedName>
        <fullName evidence="8">RNA polymerase sigma-70 factor, ECF subfamily</fullName>
    </submittedName>
</protein>
<evidence type="ECO:0000256" key="2">
    <source>
        <dbReference type="ARBA" id="ARBA00023015"/>
    </source>
</evidence>
<proteinExistence type="inferred from homology"/>
<keyword evidence="4" id="KW-0238">DNA-binding</keyword>
<dbReference type="GO" id="GO:0016987">
    <property type="term" value="F:sigma factor activity"/>
    <property type="evidence" value="ECO:0007669"/>
    <property type="project" value="UniProtKB-KW"/>
</dbReference>
<dbReference type="InterPro" id="IPR013325">
    <property type="entry name" value="RNA_pol_sigma_r2"/>
</dbReference>
<evidence type="ECO:0000256" key="3">
    <source>
        <dbReference type="ARBA" id="ARBA00023082"/>
    </source>
</evidence>
<dbReference type="OrthoDB" id="795989at2"/>
<dbReference type="PANTHER" id="PTHR43133">
    <property type="entry name" value="RNA POLYMERASE ECF-TYPE SIGMA FACTO"/>
    <property type="match status" value="1"/>
</dbReference>
<evidence type="ECO:0000313" key="9">
    <source>
        <dbReference type="Proteomes" id="UP000199437"/>
    </source>
</evidence>
<dbReference type="GO" id="GO:0006352">
    <property type="term" value="P:DNA-templated transcription initiation"/>
    <property type="evidence" value="ECO:0007669"/>
    <property type="project" value="InterPro"/>
</dbReference>
<evidence type="ECO:0000313" key="8">
    <source>
        <dbReference type="EMBL" id="SEW38112.1"/>
    </source>
</evidence>
<dbReference type="CDD" id="cd06171">
    <property type="entry name" value="Sigma70_r4"/>
    <property type="match status" value="1"/>
</dbReference>
<dbReference type="Gene3D" id="1.10.1740.10">
    <property type="match status" value="1"/>
</dbReference>
<sequence>MELQEFKTKVYPLKDRLYRQALFMLKSVEEAEDTLQDVMLKLWHKREQLLGYTSVEAYAVTMTRNACLDKLKSKKHKHGFDIQEMELDSGVLTAQEKMEQMQGASVMMQAFDRLPEQQRKLILLREVEGFSYEEISERTGLEVNNIRVALSRARKAARATYLKLVNYEQSI</sequence>
<keyword evidence="2" id="KW-0805">Transcription regulation</keyword>
<dbReference type="InterPro" id="IPR013249">
    <property type="entry name" value="RNA_pol_sigma70_r4_t2"/>
</dbReference>
<dbReference type="InterPro" id="IPR036388">
    <property type="entry name" value="WH-like_DNA-bd_sf"/>
</dbReference>